<dbReference type="EMBL" id="GBRH01166018">
    <property type="protein sequence ID" value="JAE31878.1"/>
    <property type="molecule type" value="Transcribed_RNA"/>
</dbReference>
<feature type="compositionally biased region" description="Pro residues" evidence="1">
    <location>
        <begin position="52"/>
        <end position="62"/>
    </location>
</feature>
<proteinExistence type="predicted"/>
<feature type="compositionally biased region" description="Basic and acidic residues" evidence="1">
    <location>
        <begin position="34"/>
        <end position="43"/>
    </location>
</feature>
<reference evidence="2" key="1">
    <citation type="submission" date="2014-09" db="EMBL/GenBank/DDBJ databases">
        <authorList>
            <person name="Magalhaes I.L.F."/>
            <person name="Oliveira U."/>
            <person name="Santos F.R."/>
            <person name="Vidigal T.H.D.A."/>
            <person name="Brescovit A.D."/>
            <person name="Santos A.J."/>
        </authorList>
    </citation>
    <scope>NUCLEOTIDE SEQUENCE</scope>
    <source>
        <tissue evidence="2">Shoot tissue taken approximately 20 cm above the soil surface</tissue>
    </source>
</reference>
<name>A0A0A9HG30_ARUDO</name>
<reference evidence="2" key="2">
    <citation type="journal article" date="2015" name="Data Brief">
        <title>Shoot transcriptome of the giant reed, Arundo donax.</title>
        <authorList>
            <person name="Barrero R.A."/>
            <person name="Guerrero F.D."/>
            <person name="Moolhuijzen P."/>
            <person name="Goolsby J.A."/>
            <person name="Tidwell J."/>
            <person name="Bellgard S.E."/>
            <person name="Bellgard M.I."/>
        </authorList>
    </citation>
    <scope>NUCLEOTIDE SEQUENCE</scope>
    <source>
        <tissue evidence="2">Shoot tissue taken approximately 20 cm above the soil surface</tissue>
    </source>
</reference>
<organism evidence="2">
    <name type="scientific">Arundo donax</name>
    <name type="common">Giant reed</name>
    <name type="synonym">Donax arundinaceus</name>
    <dbReference type="NCBI Taxonomy" id="35708"/>
    <lineage>
        <taxon>Eukaryota</taxon>
        <taxon>Viridiplantae</taxon>
        <taxon>Streptophyta</taxon>
        <taxon>Embryophyta</taxon>
        <taxon>Tracheophyta</taxon>
        <taxon>Spermatophyta</taxon>
        <taxon>Magnoliopsida</taxon>
        <taxon>Liliopsida</taxon>
        <taxon>Poales</taxon>
        <taxon>Poaceae</taxon>
        <taxon>PACMAD clade</taxon>
        <taxon>Arundinoideae</taxon>
        <taxon>Arundineae</taxon>
        <taxon>Arundo</taxon>
    </lineage>
</organism>
<protein>
    <submittedName>
        <fullName evidence="2">Uncharacterized protein</fullName>
    </submittedName>
</protein>
<sequence length="85" mass="9418">MFPSRRELLHDPLNLERGVLSLLVELVGEVPQHGPRDDGERIGGHRRTIRPGDPPLPPPLQPPDRRRSPHRPPPAPTTPATATQP</sequence>
<dbReference type="AlphaFoldDB" id="A0A0A9HG30"/>
<feature type="region of interest" description="Disordered" evidence="1">
    <location>
        <begin position="29"/>
        <end position="85"/>
    </location>
</feature>
<accession>A0A0A9HG30</accession>
<evidence type="ECO:0000313" key="2">
    <source>
        <dbReference type="EMBL" id="JAE31878.1"/>
    </source>
</evidence>
<evidence type="ECO:0000256" key="1">
    <source>
        <dbReference type="SAM" id="MobiDB-lite"/>
    </source>
</evidence>